<proteinExistence type="predicted"/>
<organism evidence="5">
    <name type="scientific">freshwater metagenome</name>
    <dbReference type="NCBI Taxonomy" id="449393"/>
    <lineage>
        <taxon>unclassified sequences</taxon>
        <taxon>metagenomes</taxon>
        <taxon>ecological metagenomes</taxon>
    </lineage>
</organism>
<dbReference type="SUPFAM" id="SSF46689">
    <property type="entry name" value="Homeodomain-like"/>
    <property type="match status" value="1"/>
</dbReference>
<keyword evidence="2" id="KW-0238">DNA-binding</keyword>
<feature type="domain" description="HTH tetR-type" evidence="4">
    <location>
        <begin position="12"/>
        <end position="59"/>
    </location>
</feature>
<dbReference type="GO" id="GO:0003700">
    <property type="term" value="F:DNA-binding transcription factor activity"/>
    <property type="evidence" value="ECO:0007669"/>
    <property type="project" value="TreeGrafter"/>
</dbReference>
<reference evidence="5" key="1">
    <citation type="submission" date="2020-05" db="EMBL/GenBank/DDBJ databases">
        <authorList>
            <person name="Chiriac C."/>
            <person name="Salcher M."/>
            <person name="Ghai R."/>
            <person name="Kavagutti S V."/>
        </authorList>
    </citation>
    <scope>NUCLEOTIDE SEQUENCE</scope>
</reference>
<evidence type="ECO:0000256" key="2">
    <source>
        <dbReference type="ARBA" id="ARBA00023125"/>
    </source>
</evidence>
<dbReference type="InterPro" id="IPR009057">
    <property type="entry name" value="Homeodomain-like_sf"/>
</dbReference>
<dbReference type="InterPro" id="IPR050109">
    <property type="entry name" value="HTH-type_TetR-like_transc_reg"/>
</dbReference>
<dbReference type="PANTHER" id="PTHR30055:SF234">
    <property type="entry name" value="HTH-TYPE TRANSCRIPTIONAL REGULATOR BETI"/>
    <property type="match status" value="1"/>
</dbReference>
<dbReference type="AlphaFoldDB" id="A0A6J6HSS9"/>
<evidence type="ECO:0000259" key="4">
    <source>
        <dbReference type="Pfam" id="PF00440"/>
    </source>
</evidence>
<accession>A0A6J6HSS9</accession>
<evidence type="ECO:0000256" key="3">
    <source>
        <dbReference type="ARBA" id="ARBA00023163"/>
    </source>
</evidence>
<dbReference type="EMBL" id="CAEZUP010000070">
    <property type="protein sequence ID" value="CAB4617111.1"/>
    <property type="molecule type" value="Genomic_DNA"/>
</dbReference>
<dbReference type="PANTHER" id="PTHR30055">
    <property type="entry name" value="HTH-TYPE TRANSCRIPTIONAL REGULATOR RUTR"/>
    <property type="match status" value="1"/>
</dbReference>
<dbReference type="InterPro" id="IPR001647">
    <property type="entry name" value="HTH_TetR"/>
</dbReference>
<keyword evidence="1" id="KW-0805">Transcription regulation</keyword>
<gene>
    <name evidence="5" type="ORF">UFOPK1835_01479</name>
</gene>
<evidence type="ECO:0000313" key="5">
    <source>
        <dbReference type="EMBL" id="CAB4617111.1"/>
    </source>
</evidence>
<protein>
    <submittedName>
        <fullName evidence="5">Unannotated protein</fullName>
    </submittedName>
</protein>
<dbReference type="Pfam" id="PF00440">
    <property type="entry name" value="TetR_N"/>
    <property type="match status" value="1"/>
</dbReference>
<name>A0A6J6HSS9_9ZZZZ</name>
<dbReference type="GO" id="GO:0000976">
    <property type="term" value="F:transcription cis-regulatory region binding"/>
    <property type="evidence" value="ECO:0007669"/>
    <property type="project" value="TreeGrafter"/>
</dbReference>
<keyword evidence="3" id="KW-0804">Transcription</keyword>
<evidence type="ECO:0000256" key="1">
    <source>
        <dbReference type="ARBA" id="ARBA00023015"/>
    </source>
</evidence>
<sequence length="205" mass="22216">MPRDATATRLSLLREAERLFARQGLHQVPTREIVQAAGQRNSSALNYHFGSRSGVLDAILSLHGDPTDIKRGELLALVGPEGSTRDLVAALVVPYAAHLATEEGRDYLRIVPQLSSRFSLWNQGSPGTGEQLIAILSILEARPQSLSPEIRQERIVALIMLMTLAMSERARVLEQGPVVNLDEPACISNLTDVLVGILEAPSPGN</sequence>
<dbReference type="Gene3D" id="1.10.357.10">
    <property type="entry name" value="Tetracycline Repressor, domain 2"/>
    <property type="match status" value="1"/>
</dbReference>